<evidence type="ECO:0000313" key="1">
    <source>
        <dbReference type="EMBL" id="CAG8593051.1"/>
    </source>
</evidence>
<evidence type="ECO:0000313" key="2">
    <source>
        <dbReference type="Proteomes" id="UP000789860"/>
    </source>
</evidence>
<proteinExistence type="predicted"/>
<dbReference type="EMBL" id="CAJVPM010013160">
    <property type="protein sequence ID" value="CAG8593051.1"/>
    <property type="molecule type" value="Genomic_DNA"/>
</dbReference>
<reference evidence="1" key="1">
    <citation type="submission" date="2021-06" db="EMBL/GenBank/DDBJ databases">
        <authorList>
            <person name="Kallberg Y."/>
            <person name="Tangrot J."/>
            <person name="Rosling A."/>
        </authorList>
    </citation>
    <scope>NUCLEOTIDE SEQUENCE</scope>
    <source>
        <strain evidence="1">AU212A</strain>
    </source>
</reference>
<feature type="non-terminal residue" evidence="1">
    <location>
        <position position="69"/>
    </location>
</feature>
<protein>
    <submittedName>
        <fullName evidence="1">8123_t:CDS:1</fullName>
    </submittedName>
</protein>
<dbReference type="Proteomes" id="UP000789860">
    <property type="component" value="Unassembled WGS sequence"/>
</dbReference>
<accession>A0ACA9MJQ3</accession>
<name>A0ACA9MJQ3_9GLOM</name>
<comment type="caution">
    <text evidence="1">The sequence shown here is derived from an EMBL/GenBank/DDBJ whole genome shotgun (WGS) entry which is preliminary data.</text>
</comment>
<organism evidence="1 2">
    <name type="scientific">Scutellospora calospora</name>
    <dbReference type="NCBI Taxonomy" id="85575"/>
    <lineage>
        <taxon>Eukaryota</taxon>
        <taxon>Fungi</taxon>
        <taxon>Fungi incertae sedis</taxon>
        <taxon>Mucoromycota</taxon>
        <taxon>Glomeromycotina</taxon>
        <taxon>Glomeromycetes</taxon>
        <taxon>Diversisporales</taxon>
        <taxon>Gigasporaceae</taxon>
        <taxon>Scutellospora</taxon>
    </lineage>
</organism>
<keyword evidence="2" id="KW-1185">Reference proteome</keyword>
<gene>
    <name evidence="1" type="ORF">SCALOS_LOCUS6651</name>
</gene>
<sequence length="69" mass="7999">MSNEEGFLNICKNLSEECSVKDDIINRIIEELCDLHKEEEEKGNYATTILNLIENYLANKQLKPEDIIN</sequence>